<evidence type="ECO:0000313" key="2">
    <source>
        <dbReference type="Proteomes" id="UP001358614"/>
    </source>
</evidence>
<dbReference type="Proteomes" id="UP001358614">
    <property type="component" value="Chromosome 1"/>
</dbReference>
<dbReference type="EMBL" id="CP144089">
    <property type="protein sequence ID" value="WWD06764.1"/>
    <property type="molecule type" value="Genomic_DNA"/>
</dbReference>
<keyword evidence="2" id="KW-1185">Reference proteome</keyword>
<dbReference type="GeneID" id="91103660"/>
<dbReference type="KEGG" id="ker:91103660"/>
<accession>A0AAX4KLF1</accession>
<gene>
    <name evidence="1" type="ORF">V865_004859</name>
</gene>
<evidence type="ECO:0000313" key="1">
    <source>
        <dbReference type="EMBL" id="WWD06764.1"/>
    </source>
</evidence>
<organism evidence="1 2">
    <name type="scientific">Kwoniella europaea PYCC6329</name>
    <dbReference type="NCBI Taxonomy" id="1423913"/>
    <lineage>
        <taxon>Eukaryota</taxon>
        <taxon>Fungi</taxon>
        <taxon>Dikarya</taxon>
        <taxon>Basidiomycota</taxon>
        <taxon>Agaricomycotina</taxon>
        <taxon>Tremellomycetes</taxon>
        <taxon>Tremellales</taxon>
        <taxon>Cryptococcaceae</taxon>
        <taxon>Kwoniella</taxon>
    </lineage>
</organism>
<dbReference type="AlphaFoldDB" id="A0AAX4KLF1"/>
<dbReference type="RefSeq" id="XP_066084731.1">
    <property type="nucleotide sequence ID" value="XM_066228634.1"/>
</dbReference>
<protein>
    <submittedName>
        <fullName evidence="1">Uncharacterized protein</fullName>
    </submittedName>
</protein>
<proteinExistence type="predicted"/>
<sequence length="267" mass="29982">MSLEMSNGPTPYAWLRKDLISSGNDTDRLPALDYTTAAQSGTTFIEDPTERARHNSQMITKLIANQSTTPYNEPSLYLDGQAIKEYHKYIKGRLFASADEYFSLWKDTRDATRLNNSLQSSRNKDEASKQAWYSLQSTEYALPVYSPSTVQGFLSLKSVRFDKRMPTWEEIVQEGETAAYLCNLAETRGELEDFHALSNSPSLSHVHESMILSLDTQDGNATAQRNPFGMGNPFGMSIGFGRGNPYVEGDPFRARKALTQSTVKKDF</sequence>
<name>A0AAX4KLF1_9TREE</name>
<reference evidence="1 2" key="1">
    <citation type="submission" date="2024-01" db="EMBL/GenBank/DDBJ databases">
        <title>Comparative genomics of Cryptococcus and Kwoniella reveals pathogenesis evolution and contrasting modes of karyotype evolution via chromosome fusion or intercentromeric recombination.</title>
        <authorList>
            <person name="Coelho M.A."/>
            <person name="David-Palma M."/>
            <person name="Shea T."/>
            <person name="Bowers K."/>
            <person name="McGinley-Smith S."/>
            <person name="Mohammad A.W."/>
            <person name="Gnirke A."/>
            <person name="Yurkov A.M."/>
            <person name="Nowrousian M."/>
            <person name="Sun S."/>
            <person name="Cuomo C.A."/>
            <person name="Heitman J."/>
        </authorList>
    </citation>
    <scope>NUCLEOTIDE SEQUENCE [LARGE SCALE GENOMIC DNA]</scope>
    <source>
        <strain evidence="1 2">PYCC6329</strain>
    </source>
</reference>